<dbReference type="InterPro" id="IPR001200">
    <property type="entry name" value="Phosducin"/>
</dbReference>
<comment type="caution">
    <text evidence="5">The sequence shown here is derived from an EMBL/GenBank/DDBJ whole genome shotgun (WGS) entry which is preliminary data.</text>
</comment>
<dbReference type="CDD" id="cd02987">
    <property type="entry name" value="Phd_like_Phd"/>
    <property type="match status" value="1"/>
</dbReference>
<protein>
    <recommendedName>
        <fullName evidence="4">Phosducin domain-containing protein</fullName>
    </recommendedName>
</protein>
<feature type="region of interest" description="Disordered" evidence="3">
    <location>
        <begin position="105"/>
        <end position="131"/>
    </location>
</feature>
<dbReference type="InterPro" id="IPR051499">
    <property type="entry name" value="Phosducin-like_reg"/>
</dbReference>
<reference evidence="5 6" key="1">
    <citation type="journal article" date="2016" name="Nat. Commun.">
        <title>Extremotolerant tardigrade genome and improved radiotolerance of human cultured cells by tardigrade-unique protein.</title>
        <authorList>
            <person name="Hashimoto T."/>
            <person name="Horikawa D.D."/>
            <person name="Saito Y."/>
            <person name="Kuwahara H."/>
            <person name="Kozuka-Hata H."/>
            <person name="Shin-I T."/>
            <person name="Minakuchi Y."/>
            <person name="Ohishi K."/>
            <person name="Motoyama A."/>
            <person name="Aizu T."/>
            <person name="Enomoto A."/>
            <person name="Kondo K."/>
            <person name="Tanaka S."/>
            <person name="Hara Y."/>
            <person name="Koshikawa S."/>
            <person name="Sagara H."/>
            <person name="Miura T."/>
            <person name="Yokobori S."/>
            <person name="Miyagawa K."/>
            <person name="Suzuki Y."/>
            <person name="Kubo T."/>
            <person name="Oyama M."/>
            <person name="Kohara Y."/>
            <person name="Fujiyama A."/>
            <person name="Arakawa K."/>
            <person name="Katayama T."/>
            <person name="Toyoda A."/>
            <person name="Kunieda T."/>
        </authorList>
    </citation>
    <scope>NUCLEOTIDE SEQUENCE [LARGE SCALE GENOMIC DNA]</scope>
    <source>
        <strain evidence="5 6">YOKOZUNA-1</strain>
    </source>
</reference>
<dbReference type="Gene3D" id="3.40.30.10">
    <property type="entry name" value="Glutaredoxin"/>
    <property type="match status" value="1"/>
</dbReference>
<keyword evidence="6" id="KW-1185">Reference proteome</keyword>
<evidence type="ECO:0000256" key="2">
    <source>
        <dbReference type="ARBA" id="ARBA00022553"/>
    </source>
</evidence>
<gene>
    <name evidence="5" type="primary">RvY_05828-1</name>
    <name evidence="5" type="synonym">RvY_05828.1</name>
    <name evidence="5" type="ORF">RvY_05828</name>
</gene>
<sequence>MTTLEDKILGEKKQCYCSSSEDEDDKKDEGDGDEPQDGSATSARSNKLKFIPEKVVREWEGYSTNTGPKGVIRDWQRFKQLETEKKQQQDQERITLANKLSTTCRSHLDDEKEKKKQAEKDEALATEPESEDEILKEYLEKRMQELMSSKIRSVSVFGAVHELDSVDAFLENTEKGPKGSLVVVLLYEDKAAGCSSMKNCMKYLASEYSNVKFCQIKSSLLNVSSRFRSVGLPALQAYKNGELIGNYVQLVKEFGDEIYGSDVESFLIEHGILQDKSLVPSILRSKTQLASHEDDSD</sequence>
<dbReference type="InterPro" id="IPR023196">
    <property type="entry name" value="Phosducin_N_dom_sf"/>
</dbReference>
<dbReference type="PANTHER" id="PTHR46052">
    <property type="entry name" value="PHOSDUCIN-LIKE PROTEIN"/>
    <property type="match status" value="1"/>
</dbReference>
<dbReference type="Proteomes" id="UP000186922">
    <property type="component" value="Unassembled WGS sequence"/>
</dbReference>
<organism evidence="5 6">
    <name type="scientific">Ramazzottius varieornatus</name>
    <name type="common">Water bear</name>
    <name type="synonym">Tardigrade</name>
    <dbReference type="NCBI Taxonomy" id="947166"/>
    <lineage>
        <taxon>Eukaryota</taxon>
        <taxon>Metazoa</taxon>
        <taxon>Ecdysozoa</taxon>
        <taxon>Tardigrada</taxon>
        <taxon>Eutardigrada</taxon>
        <taxon>Parachela</taxon>
        <taxon>Hypsibioidea</taxon>
        <taxon>Ramazzottiidae</taxon>
        <taxon>Ramazzottius</taxon>
    </lineage>
</organism>
<feature type="compositionally biased region" description="Basic and acidic residues" evidence="3">
    <location>
        <begin position="106"/>
        <end position="123"/>
    </location>
</feature>
<feature type="compositionally biased region" description="Acidic residues" evidence="3">
    <location>
        <begin position="20"/>
        <end position="36"/>
    </location>
</feature>
<dbReference type="Gene3D" id="1.10.168.10">
    <property type="entry name" value="Phosducin, domain 2"/>
    <property type="match status" value="1"/>
</dbReference>
<dbReference type="PANTHER" id="PTHR46052:SF1">
    <property type="entry name" value="PHOSDUCIN-LIKE PROTEIN"/>
    <property type="match status" value="1"/>
</dbReference>
<evidence type="ECO:0000256" key="3">
    <source>
        <dbReference type="SAM" id="MobiDB-lite"/>
    </source>
</evidence>
<name>A0A1D1V633_RAMVA</name>
<dbReference type="GO" id="GO:0008277">
    <property type="term" value="P:regulation of G protein-coupled receptor signaling pathway"/>
    <property type="evidence" value="ECO:0007669"/>
    <property type="project" value="InterPro"/>
</dbReference>
<dbReference type="Pfam" id="PF02114">
    <property type="entry name" value="Phosducin"/>
    <property type="match status" value="1"/>
</dbReference>
<dbReference type="OrthoDB" id="70588at2759"/>
<dbReference type="InterPro" id="IPR036249">
    <property type="entry name" value="Thioredoxin-like_sf"/>
</dbReference>
<dbReference type="AlphaFoldDB" id="A0A1D1V633"/>
<evidence type="ECO:0000313" key="5">
    <source>
        <dbReference type="EMBL" id="GAU93978.1"/>
    </source>
</evidence>
<evidence type="ECO:0000259" key="4">
    <source>
        <dbReference type="Pfam" id="PF02114"/>
    </source>
</evidence>
<feature type="domain" description="Phosducin" evidence="4">
    <location>
        <begin position="54"/>
        <end position="297"/>
    </location>
</feature>
<dbReference type="PRINTS" id="PR00677">
    <property type="entry name" value="PHOSDUCIN"/>
</dbReference>
<feature type="region of interest" description="Disordered" evidence="3">
    <location>
        <begin position="17"/>
        <end position="47"/>
    </location>
</feature>
<dbReference type="EMBL" id="BDGG01000002">
    <property type="protein sequence ID" value="GAU93978.1"/>
    <property type="molecule type" value="Genomic_DNA"/>
</dbReference>
<dbReference type="InterPro" id="IPR024253">
    <property type="entry name" value="Phosducin_thioredoxin-like_dom"/>
</dbReference>
<proteinExistence type="inferred from homology"/>
<keyword evidence="2" id="KW-0597">Phosphoprotein</keyword>
<dbReference type="STRING" id="947166.A0A1D1V633"/>
<evidence type="ECO:0000256" key="1">
    <source>
        <dbReference type="ARBA" id="ARBA00009686"/>
    </source>
</evidence>
<accession>A0A1D1V633</accession>
<dbReference type="SUPFAM" id="SSF52833">
    <property type="entry name" value="Thioredoxin-like"/>
    <property type="match status" value="1"/>
</dbReference>
<comment type="similarity">
    <text evidence="1">Belongs to the phosducin family.</text>
</comment>
<evidence type="ECO:0000313" key="6">
    <source>
        <dbReference type="Proteomes" id="UP000186922"/>
    </source>
</evidence>